<accession>A0A2S3R477</accession>
<comment type="caution">
    <text evidence="1">The sequence shown here is derived from an EMBL/GenBank/DDBJ whole genome shotgun (WGS) entry which is preliminary data.</text>
</comment>
<dbReference type="RefSeq" id="WP_080960403.1">
    <property type="nucleotide sequence ID" value="NZ_JAKNPS010000025.1"/>
</dbReference>
<dbReference type="Proteomes" id="UP000237466">
    <property type="component" value="Unassembled WGS sequence"/>
</dbReference>
<name>A0A2S3R477_VIBVL</name>
<proteinExistence type="predicted"/>
<organism evidence="1 2">
    <name type="scientific">Vibrio vulnificus</name>
    <dbReference type="NCBI Taxonomy" id="672"/>
    <lineage>
        <taxon>Bacteria</taxon>
        <taxon>Pseudomonadati</taxon>
        <taxon>Pseudomonadota</taxon>
        <taxon>Gammaproteobacteria</taxon>
        <taxon>Vibrionales</taxon>
        <taxon>Vibrionaceae</taxon>
        <taxon>Vibrio</taxon>
    </lineage>
</organism>
<dbReference type="AlphaFoldDB" id="A0A2S3R477"/>
<sequence>MMESQQRFLHWILHSPSLFELKPPFAQLQPLDVSLPSALPPYQGNKRLGFLYQHLCSTLFQNTKTIDLIEEELQLKDHQRTLGAIDFMLRNTAESSYQHWEVAIKFYLLHDGLWYGPNAKDRLDKKLHHMLNHQLKMSSNEAFLATHPQYRNCSEHLLMQGRLYINPFLDQVIPQECLGYRLNAQVITGYWCFAHQWPQIPEPLYALEKHDWAVGTSEFDTPIQEPQDRFVHAQSKSGQFWFIVPDNWPHNGM</sequence>
<gene>
    <name evidence="1" type="ORF">CRN52_09970</name>
</gene>
<evidence type="ECO:0000313" key="2">
    <source>
        <dbReference type="Proteomes" id="UP000237466"/>
    </source>
</evidence>
<dbReference type="InterPro" id="IPR015003">
    <property type="entry name" value="DUF1853"/>
</dbReference>
<reference evidence="1 2" key="1">
    <citation type="journal article" date="2018" name="Front. Microbiol.">
        <title>Phylogeny of Vibrio vulnificus from the Analysis of the Core-Genome: Implications for Intra-Species Taxonomy.</title>
        <authorList>
            <person name="Roig F.J."/>
            <person name="Gonzalez-Candelas F."/>
            <person name="Sanjuan E."/>
            <person name="Fouz B."/>
            <person name="Feil E.J."/>
            <person name="Llorens C."/>
            <person name="Baker-Austin C."/>
            <person name="Oliver J.D."/>
            <person name="Danin-Poleg Y."/>
            <person name="Gibas C.J."/>
            <person name="Kashi Y."/>
            <person name="Gulig P.A."/>
            <person name="Morrison S.S."/>
            <person name="Amaro C."/>
        </authorList>
    </citation>
    <scope>NUCLEOTIDE SEQUENCE [LARGE SCALE GENOMIC DNA]</scope>
    <source>
        <strain evidence="1 2">CECT4608</strain>
    </source>
</reference>
<evidence type="ECO:0000313" key="1">
    <source>
        <dbReference type="EMBL" id="POB48486.1"/>
    </source>
</evidence>
<protein>
    <submittedName>
        <fullName evidence="1">DUF1853 domain-containing protein</fullName>
    </submittedName>
</protein>
<dbReference type="Pfam" id="PF08907">
    <property type="entry name" value="DUF1853"/>
    <property type="match status" value="1"/>
</dbReference>
<dbReference type="EMBL" id="PDGH01000077">
    <property type="protein sequence ID" value="POB48486.1"/>
    <property type="molecule type" value="Genomic_DNA"/>
</dbReference>